<feature type="binding site" evidence="7">
    <location>
        <position position="352"/>
    </location>
    <ligand>
        <name>Mn(2+)</name>
        <dbReference type="ChEBI" id="CHEBI:29035"/>
        <label>2</label>
    </ligand>
</feature>
<dbReference type="EMBL" id="MUKB01000075">
    <property type="protein sequence ID" value="OPX17804.1"/>
    <property type="molecule type" value="Genomic_DNA"/>
</dbReference>
<comment type="catalytic activity">
    <reaction evidence="1 7">
        <text>Release of an N-terminal amino acid, Xaa-|-Yaa-, in which Xaa is preferably Leu, but may be other amino acids including Pro although not Arg or Lys, and Yaa may be Pro. Amino acid amides and methyl esters are also readily hydrolyzed, but rates on arylamides are exceedingly low.</text>
        <dbReference type="EC" id="3.4.11.1"/>
    </reaction>
</comment>
<feature type="binding site" evidence="7">
    <location>
        <position position="350"/>
    </location>
    <ligand>
        <name>Mn(2+)</name>
        <dbReference type="ChEBI" id="CHEBI:29035"/>
        <label>1</label>
    </ligand>
</feature>
<comment type="subcellular location">
    <subcellularLocation>
        <location evidence="7">Cytoplasm</location>
    </subcellularLocation>
</comment>
<sequence>MKIKILNKPILDFDGDILIVGLFEGLKRPQQAAAALDKPLQGIITEMLSNKEFTGKLGETTVLHTFEKVPTKRIMVLGLGKKEKFELDTIRKASAAAAKMVLKLKAKKVGTVIYGTGLKGINSPQASQTIIEGTLLGFYKFQVYKNKPEDTEPDEFSLVEPNRGRIKAIERSLNIGKILAESQNIARDLTNEPANNLTPEKLFLRIKGYIKSLKLPHIIELKALRKPELKKLGMGALLSVAQGSSNDPVFITLRIKNSKKPLTALIGKTVTFDSGGISLKPAKGMETMKGDMAGGAVVLATTLALARVGVKTNLLTILPAVENLPSRTASRPGDIVQAMNNKTIEIISTDAEGRLTLADAICYAQKSGAKYIVDIATLTGGCVITFGDLTAAVMGNDRRLINRLLGISKWTGEKFWELPLFDEYAKQIKSPVADIKNSGGRKAHTITAGMFLKEFIEKTRWLHIDVAGKEIAEQESFYTPKGGTGFGVRSLYQFISGLY</sequence>
<dbReference type="InterPro" id="IPR008283">
    <property type="entry name" value="Peptidase_M17_N"/>
</dbReference>
<dbReference type="InterPro" id="IPR023042">
    <property type="entry name" value="Peptidase_M17_leu_NH2_pept"/>
</dbReference>
<evidence type="ECO:0000313" key="9">
    <source>
        <dbReference type="EMBL" id="OPX17804.1"/>
    </source>
</evidence>
<feature type="binding site" evidence="7">
    <location>
        <position position="291"/>
    </location>
    <ligand>
        <name>Mn(2+)</name>
        <dbReference type="ChEBI" id="CHEBI:29035"/>
        <label>2</label>
    </ligand>
</feature>
<keyword evidence="4 7" id="KW-0031">Aminopeptidase</keyword>
<dbReference type="CDD" id="cd00433">
    <property type="entry name" value="Peptidase_M17"/>
    <property type="match status" value="1"/>
</dbReference>
<reference evidence="10" key="1">
    <citation type="submission" date="2017-01" db="EMBL/GenBank/DDBJ databases">
        <title>Novel pathways for hydrocarbon cycling and metabolic interdependencies in hydrothermal sediment communities.</title>
        <authorList>
            <person name="Dombrowski N."/>
            <person name="Seitz K."/>
            <person name="Teske A."/>
            <person name="Baker B."/>
        </authorList>
    </citation>
    <scope>NUCLEOTIDE SEQUENCE [LARGE SCALE GENOMIC DNA]</scope>
</reference>
<dbReference type="Proteomes" id="UP000191663">
    <property type="component" value="Unassembled WGS sequence"/>
</dbReference>
<dbReference type="GO" id="GO:0030145">
    <property type="term" value="F:manganese ion binding"/>
    <property type="evidence" value="ECO:0007669"/>
    <property type="project" value="UniProtKB-UniRule"/>
</dbReference>
<gene>
    <name evidence="7" type="primary">pepA</name>
    <name evidence="9" type="ORF">BXT86_04535</name>
</gene>
<evidence type="ECO:0000256" key="4">
    <source>
        <dbReference type="ARBA" id="ARBA00022438"/>
    </source>
</evidence>
<evidence type="ECO:0000259" key="8">
    <source>
        <dbReference type="PROSITE" id="PS00631"/>
    </source>
</evidence>
<dbReference type="GO" id="GO:0005737">
    <property type="term" value="C:cytoplasm"/>
    <property type="evidence" value="ECO:0007669"/>
    <property type="project" value="UniProtKB-SubCell"/>
</dbReference>
<dbReference type="HAMAP" id="MF_00181">
    <property type="entry name" value="Cytosol_peptidase_M17"/>
    <property type="match status" value="1"/>
</dbReference>
<evidence type="ECO:0000256" key="3">
    <source>
        <dbReference type="ARBA" id="ARBA00009528"/>
    </source>
</evidence>
<comment type="similarity">
    <text evidence="3 7">Belongs to the peptidase M17 family.</text>
</comment>
<dbReference type="Gene3D" id="3.40.220.10">
    <property type="entry name" value="Leucine Aminopeptidase, subunit E, domain 1"/>
    <property type="match status" value="1"/>
</dbReference>
<dbReference type="NCBIfam" id="NF002073">
    <property type="entry name" value="PRK00913.1-2"/>
    <property type="match status" value="1"/>
</dbReference>
<dbReference type="SUPFAM" id="SSF52949">
    <property type="entry name" value="Macro domain-like"/>
    <property type="match status" value="1"/>
</dbReference>
<feature type="binding site" evidence="7">
    <location>
        <position position="352"/>
    </location>
    <ligand>
        <name>Mn(2+)</name>
        <dbReference type="ChEBI" id="CHEBI:29035"/>
        <label>1</label>
    </ligand>
</feature>
<keyword evidence="6 7" id="KW-0378">Hydrolase</keyword>
<dbReference type="PANTHER" id="PTHR11963">
    <property type="entry name" value="LEUCINE AMINOPEPTIDASE-RELATED"/>
    <property type="match status" value="1"/>
</dbReference>
<dbReference type="Gene3D" id="3.40.630.10">
    <property type="entry name" value="Zn peptidases"/>
    <property type="match status" value="1"/>
</dbReference>
<comment type="catalytic activity">
    <reaction evidence="2 7">
        <text>Release of an N-terminal amino acid, preferentially leucine, but not glutamic or aspartic acids.</text>
        <dbReference type="EC" id="3.4.11.10"/>
    </reaction>
</comment>
<keyword evidence="7" id="KW-0963">Cytoplasm</keyword>
<evidence type="ECO:0000256" key="6">
    <source>
        <dbReference type="ARBA" id="ARBA00022801"/>
    </source>
</evidence>
<evidence type="ECO:0000256" key="7">
    <source>
        <dbReference type="HAMAP-Rule" id="MF_00181"/>
    </source>
</evidence>
<dbReference type="InterPro" id="IPR043472">
    <property type="entry name" value="Macro_dom-like"/>
</dbReference>
<feature type="binding site" evidence="7">
    <location>
        <position position="268"/>
    </location>
    <ligand>
        <name>Mn(2+)</name>
        <dbReference type="ChEBI" id="CHEBI:29035"/>
        <label>2</label>
    </ligand>
</feature>
<evidence type="ECO:0000313" key="10">
    <source>
        <dbReference type="Proteomes" id="UP000191663"/>
    </source>
</evidence>
<protein>
    <recommendedName>
        <fullName evidence="7">Probable cytosol aminopeptidase</fullName>
        <ecNumber evidence="7">3.4.11.1</ecNumber>
    </recommendedName>
    <alternativeName>
        <fullName evidence="7">Leucine aminopeptidase</fullName>
        <shortName evidence="7">LAP</shortName>
        <ecNumber evidence="7">3.4.11.10</ecNumber>
    </alternativeName>
    <alternativeName>
        <fullName evidence="7">Leucyl aminopeptidase</fullName>
    </alternativeName>
</protein>
<comment type="function">
    <text evidence="7">Presumably involved in the processing and regular turnover of intracellular proteins. Catalyzes the removal of unsubstituted N-terminal amino acids from various peptides.</text>
</comment>
<dbReference type="InterPro" id="IPR000819">
    <property type="entry name" value="Peptidase_M17_C"/>
</dbReference>
<feature type="active site" evidence="7">
    <location>
        <position position="280"/>
    </location>
</feature>
<dbReference type="AlphaFoldDB" id="A0A1V4QEP0"/>
<comment type="cofactor">
    <cofactor evidence="7">
        <name>Mn(2+)</name>
        <dbReference type="ChEBI" id="CHEBI:29035"/>
    </cofactor>
    <text evidence="7">Binds 2 manganese ions per subunit.</text>
</comment>
<dbReference type="PANTHER" id="PTHR11963:SF23">
    <property type="entry name" value="CYTOSOL AMINOPEPTIDASE"/>
    <property type="match status" value="1"/>
</dbReference>
<dbReference type="PRINTS" id="PR00481">
    <property type="entry name" value="LAMNOPPTDASE"/>
</dbReference>
<dbReference type="Pfam" id="PF00883">
    <property type="entry name" value="Peptidase_M17"/>
    <property type="match status" value="1"/>
</dbReference>
<feature type="binding site" evidence="7">
    <location>
        <position position="273"/>
    </location>
    <ligand>
        <name>Mn(2+)</name>
        <dbReference type="ChEBI" id="CHEBI:29035"/>
        <label>1</label>
    </ligand>
</feature>
<comment type="caution">
    <text evidence="9">The sequence shown here is derived from an EMBL/GenBank/DDBJ whole genome shotgun (WGS) entry which is preliminary data.</text>
</comment>
<feature type="active site" evidence="7">
    <location>
        <position position="354"/>
    </location>
</feature>
<dbReference type="GO" id="GO:0070006">
    <property type="term" value="F:metalloaminopeptidase activity"/>
    <property type="evidence" value="ECO:0007669"/>
    <property type="project" value="InterPro"/>
</dbReference>
<evidence type="ECO:0000256" key="1">
    <source>
        <dbReference type="ARBA" id="ARBA00000135"/>
    </source>
</evidence>
<dbReference type="EC" id="3.4.11.10" evidence="7"/>
<dbReference type="SUPFAM" id="SSF53187">
    <property type="entry name" value="Zn-dependent exopeptidases"/>
    <property type="match status" value="1"/>
</dbReference>
<dbReference type="GO" id="GO:0006508">
    <property type="term" value="P:proteolysis"/>
    <property type="evidence" value="ECO:0007669"/>
    <property type="project" value="UniProtKB-KW"/>
</dbReference>
<dbReference type="PROSITE" id="PS00631">
    <property type="entry name" value="CYTOSOL_AP"/>
    <property type="match status" value="1"/>
</dbReference>
<accession>A0A1V4QEP0</accession>
<dbReference type="InterPro" id="IPR011356">
    <property type="entry name" value="Leucine_aapep/pepB"/>
</dbReference>
<evidence type="ECO:0000256" key="2">
    <source>
        <dbReference type="ARBA" id="ARBA00000967"/>
    </source>
</evidence>
<keyword evidence="5 7" id="KW-0645">Protease</keyword>
<keyword evidence="7" id="KW-0479">Metal-binding</keyword>
<keyword evidence="7" id="KW-0464">Manganese</keyword>
<dbReference type="Pfam" id="PF02789">
    <property type="entry name" value="Peptidase_M17_N"/>
    <property type="match status" value="1"/>
</dbReference>
<evidence type="ECO:0000256" key="5">
    <source>
        <dbReference type="ARBA" id="ARBA00022670"/>
    </source>
</evidence>
<dbReference type="NCBIfam" id="NF002083">
    <property type="entry name" value="PRK00913.3-5"/>
    <property type="match status" value="1"/>
</dbReference>
<name>A0A1V4QEP0_UNCW3</name>
<proteinExistence type="inferred from homology"/>
<organism evidence="9 10">
    <name type="scientific">candidate division WOR-3 bacterium 4484_100</name>
    <dbReference type="NCBI Taxonomy" id="1936077"/>
    <lineage>
        <taxon>Bacteria</taxon>
        <taxon>Bacteria division WOR-3</taxon>
    </lineage>
</organism>
<dbReference type="EC" id="3.4.11.1" evidence="7"/>
<feature type="binding site" evidence="7">
    <location>
        <position position="273"/>
    </location>
    <ligand>
        <name>Mn(2+)</name>
        <dbReference type="ChEBI" id="CHEBI:29035"/>
        <label>2</label>
    </ligand>
</feature>
<feature type="domain" description="Cytosol aminopeptidase" evidence="8">
    <location>
        <begin position="348"/>
        <end position="355"/>
    </location>
</feature>